<name>A0A3N4MF33_9BACT</name>
<dbReference type="OrthoDB" id="9768177at2"/>
<dbReference type="EMBL" id="RMBX01000002">
    <property type="protein sequence ID" value="RPD42622.1"/>
    <property type="molecule type" value="Genomic_DNA"/>
</dbReference>
<dbReference type="NCBIfam" id="TIGR04056">
    <property type="entry name" value="OMP_RagA_SusC"/>
    <property type="match status" value="1"/>
</dbReference>
<dbReference type="SUPFAM" id="SSF49464">
    <property type="entry name" value="Carboxypeptidase regulatory domain-like"/>
    <property type="match status" value="1"/>
</dbReference>
<dbReference type="InterPro" id="IPR037066">
    <property type="entry name" value="Plug_dom_sf"/>
</dbReference>
<evidence type="ECO:0000313" key="6">
    <source>
        <dbReference type="EMBL" id="RPD42622.1"/>
    </source>
</evidence>
<dbReference type="InterPro" id="IPR012910">
    <property type="entry name" value="Plug_dom"/>
</dbReference>
<keyword evidence="2" id="KW-0472">Membrane</keyword>
<evidence type="ECO:0000256" key="4">
    <source>
        <dbReference type="SAM" id="SignalP"/>
    </source>
</evidence>
<evidence type="ECO:0000256" key="3">
    <source>
        <dbReference type="ARBA" id="ARBA00023237"/>
    </source>
</evidence>
<feature type="chain" id="PRO_5018239818" evidence="4">
    <location>
        <begin position="28"/>
        <end position="1191"/>
    </location>
</feature>
<reference evidence="7" key="1">
    <citation type="submission" date="2018-11" db="EMBL/GenBank/DDBJ databases">
        <title>Chitinophaga lutea sp.nov., isolate from arsenic contaminated soil.</title>
        <authorList>
            <person name="Zong Y."/>
        </authorList>
    </citation>
    <scope>NUCLEOTIDE SEQUENCE [LARGE SCALE GENOMIC DNA]</scope>
    <source>
        <strain evidence="7">YLT18</strain>
    </source>
</reference>
<gene>
    <name evidence="6" type="ORF">EG028_05495</name>
</gene>
<evidence type="ECO:0000256" key="1">
    <source>
        <dbReference type="ARBA" id="ARBA00004442"/>
    </source>
</evidence>
<keyword evidence="4" id="KW-0732">Signal</keyword>
<keyword evidence="7" id="KW-1185">Reference proteome</keyword>
<dbReference type="SUPFAM" id="SSF56935">
    <property type="entry name" value="Porins"/>
    <property type="match status" value="1"/>
</dbReference>
<dbReference type="Proteomes" id="UP000279089">
    <property type="component" value="Unassembled WGS sequence"/>
</dbReference>
<dbReference type="Pfam" id="PF13715">
    <property type="entry name" value="CarbopepD_reg_2"/>
    <property type="match status" value="1"/>
</dbReference>
<dbReference type="Gene3D" id="2.60.40.1120">
    <property type="entry name" value="Carboxypeptidase-like, regulatory domain"/>
    <property type="match status" value="1"/>
</dbReference>
<feature type="signal peptide" evidence="4">
    <location>
        <begin position="1"/>
        <end position="27"/>
    </location>
</feature>
<dbReference type="Gene3D" id="2.40.170.20">
    <property type="entry name" value="TonB-dependent receptor, beta-barrel domain"/>
    <property type="match status" value="1"/>
</dbReference>
<evidence type="ECO:0000259" key="5">
    <source>
        <dbReference type="Pfam" id="PF07715"/>
    </source>
</evidence>
<keyword evidence="3" id="KW-0998">Cell outer membrane</keyword>
<organism evidence="6 7">
    <name type="scientific">Chitinophaga barathri</name>
    <dbReference type="NCBI Taxonomy" id="1647451"/>
    <lineage>
        <taxon>Bacteria</taxon>
        <taxon>Pseudomonadati</taxon>
        <taxon>Bacteroidota</taxon>
        <taxon>Chitinophagia</taxon>
        <taxon>Chitinophagales</taxon>
        <taxon>Chitinophagaceae</taxon>
        <taxon>Chitinophaga</taxon>
    </lineage>
</organism>
<evidence type="ECO:0000313" key="7">
    <source>
        <dbReference type="Proteomes" id="UP000279089"/>
    </source>
</evidence>
<comment type="subcellular location">
    <subcellularLocation>
        <location evidence="1">Cell outer membrane</location>
    </subcellularLocation>
</comment>
<dbReference type="InterPro" id="IPR023997">
    <property type="entry name" value="TonB-dep_OMP_SusC/RagA_CS"/>
</dbReference>
<comment type="caution">
    <text evidence="6">The sequence shown here is derived from an EMBL/GenBank/DDBJ whole genome shotgun (WGS) entry which is preliminary data.</text>
</comment>
<dbReference type="GO" id="GO:0009279">
    <property type="term" value="C:cell outer membrane"/>
    <property type="evidence" value="ECO:0007669"/>
    <property type="project" value="UniProtKB-SubCell"/>
</dbReference>
<dbReference type="InterPro" id="IPR008969">
    <property type="entry name" value="CarboxyPept-like_regulatory"/>
</dbReference>
<dbReference type="InterPro" id="IPR023996">
    <property type="entry name" value="TonB-dep_OMP_SusC/RagA"/>
</dbReference>
<dbReference type="NCBIfam" id="TIGR04057">
    <property type="entry name" value="SusC_RagA_signa"/>
    <property type="match status" value="1"/>
</dbReference>
<proteinExistence type="predicted"/>
<dbReference type="Pfam" id="PF07715">
    <property type="entry name" value="Plug"/>
    <property type="match status" value="1"/>
</dbReference>
<accession>A0A3N4MF33</accession>
<protein>
    <submittedName>
        <fullName evidence="6">SusC/RagA family TonB-linked outer membrane protein</fullName>
    </submittedName>
</protein>
<dbReference type="AlphaFoldDB" id="A0A3N4MF33"/>
<dbReference type="Gene3D" id="2.170.130.10">
    <property type="entry name" value="TonB-dependent receptor, plug domain"/>
    <property type="match status" value="1"/>
</dbReference>
<dbReference type="InterPro" id="IPR036942">
    <property type="entry name" value="Beta-barrel_TonB_sf"/>
</dbReference>
<sequence length="1191" mass="134351">MCSKFAAFLGKLVMGIALVCISTVVRAQVKGDGTCTISGTYRVEDLFAEVRKQTGVNINFEISVLDPDLKVKVDFKKATPEEVVEKITNDLRLDWIYMKGQIVIKEGSPQPVIEKKKEEETISITGFVTDTLGNPLPGSTVLVKGTMRGTTTGENGRYVLDKIPPRSTLVVLSIGYLSRQYRLDNEKKINFHMEPNVAQIAAVEVTSVATGYQVLPKNRTTGSFVLIDSALLNRNPSPNILERLEGVTSGLLTLRAQLMNMYYVQKMPTINFAGMSLRGISTLSPNQVNVNPLLILDNFPYEGDIRNINPNDIESISVLKDAAAASIWGARSGNGVIVLTSKRGKYNQKMKVDLNMNFTVGAKPNLFYDPNYMEASDYIEVEKTLFDRGYFNNDLTNRSNRPAVTPAVEIFSKLRGNEISIHEAEAMLNELRKNDLRSELSKYSYQRMVSQQYSVGVRGGNKDFAYYLSLGHDRNKDNLINNGRRRTTVISSNSFKPVKRMEVKTYLNFSQSKTMMGNEVRYGGLSVGTSKYSNLYPYARLADENGHATDVVKDYRSTYKDSTGKLGFLDWQYRPLDEMNNRIESVSIQNLVLRTALKYTFSKYVNAQMHYQNERQIVYSKIFWDESAYYSRNLINKFAAFNRTTNEFTYNLPRGGIMEIGDFDWRTNSVRGDINFERRFEDHFVRGILGLEIRELSANGSIRRTVGHLDENSSQSSIVNSNTLYQLNPNGNATIESLVGLSGGNPGVTNRFISYYTNIEYGFKSKYDLSLSARRDGANLLGIEVKDKIAPFWSTGIGWDIHKEEFITAPWVKNLRLRASFGENGNIYNGTAYLVGRQITDPLTGADVYQINDPANNRLKWERIQIVNLGLDFSYNTRLDATIEYYIKRGVDLIQRVPLAPQTGFGFANLNSANTRTKGFDITVSSRLVEKPFIWNTTLLLSTLNDEITRIDIPSNTASSIMIKDAAFSLLNIKGKPLRGILSYKWAGIDPQNGDPMGYINGIASKDYNAILRTNPDSLVFHGSGVPTVFGSFRNDFEFKGFSVSWNLIFKLGYYFRRTSVNLNYIGVLNQGMHVDYSKRWRESGDELTTNVPSLTYPFNDSRNLFYQFSEVLVERGDHIRLQDIRIAYHISKATKARLPVDFVELYASLNNVGIIWCANKHKLDPDLSNQMSSQSIPVPFSITSGLVVKF</sequence>
<feature type="domain" description="TonB-dependent receptor plug" evidence="5">
    <location>
        <begin position="217"/>
        <end position="336"/>
    </location>
</feature>
<evidence type="ECO:0000256" key="2">
    <source>
        <dbReference type="ARBA" id="ARBA00023136"/>
    </source>
</evidence>